<dbReference type="Gene3D" id="3.40.50.720">
    <property type="entry name" value="NAD(P)-binding Rossmann-like Domain"/>
    <property type="match status" value="1"/>
</dbReference>
<evidence type="ECO:0000256" key="1">
    <source>
        <dbReference type="ARBA" id="ARBA00006484"/>
    </source>
</evidence>
<evidence type="ECO:0000256" key="3">
    <source>
        <dbReference type="RuleBase" id="RU000363"/>
    </source>
</evidence>
<gene>
    <name evidence="4" type="ORF">HHL10_16940</name>
</gene>
<dbReference type="AlphaFoldDB" id="A0A848FFJ6"/>
<name>A0A848FFJ6_9BURK</name>
<dbReference type="GO" id="GO:0016020">
    <property type="term" value="C:membrane"/>
    <property type="evidence" value="ECO:0007669"/>
    <property type="project" value="TreeGrafter"/>
</dbReference>
<dbReference type="InterPro" id="IPR002347">
    <property type="entry name" value="SDR_fam"/>
</dbReference>
<dbReference type="PANTHER" id="PTHR44196:SF1">
    <property type="entry name" value="DEHYDROGENASE_REDUCTASE SDR FAMILY MEMBER 7B"/>
    <property type="match status" value="1"/>
</dbReference>
<sequence length="278" mass="29410">MNDTPVVLVTGASRGIGAATAEAFGRAGWRVAITARTLSEEKPLTHQLRRPDGTLLSGSLYRTAKAVTATGAEVLTLPMDLLDPDSLDAALDVVIGRWDRIDLLINNAVYQDPEMNAMLLDLDDAALMRTLQGNVVAPLRLVRRVLPRMLGRRGGQIINVCSGAGQSDPPVPANRGGWGFAYGASKAALARLAGCINREHGARGIRAFSVNPGLVSTEAVTATLGDGGVLEQRFGAMRPEAIAAALLWLATDPRAAELARKPSMIELQALVREHGLAP</sequence>
<dbReference type="InterPro" id="IPR036291">
    <property type="entry name" value="NAD(P)-bd_dom_sf"/>
</dbReference>
<dbReference type="CDD" id="cd05233">
    <property type="entry name" value="SDR_c"/>
    <property type="match status" value="1"/>
</dbReference>
<reference evidence="4 5" key="1">
    <citation type="submission" date="2020-04" db="EMBL/GenBank/DDBJ databases">
        <title>Azohydromonas sp. isolated from soil.</title>
        <authorList>
            <person name="Dahal R.H."/>
        </authorList>
    </citation>
    <scope>NUCLEOTIDE SEQUENCE [LARGE SCALE GENOMIC DNA]</scope>
    <source>
        <strain evidence="4 5">G-1-1-14</strain>
    </source>
</reference>
<dbReference type="SUPFAM" id="SSF51735">
    <property type="entry name" value="NAD(P)-binding Rossmann-fold domains"/>
    <property type="match status" value="1"/>
</dbReference>
<dbReference type="Proteomes" id="UP000574067">
    <property type="component" value="Unassembled WGS sequence"/>
</dbReference>
<dbReference type="PRINTS" id="PR00081">
    <property type="entry name" value="GDHRDH"/>
</dbReference>
<proteinExistence type="inferred from homology"/>
<evidence type="ECO:0000313" key="5">
    <source>
        <dbReference type="Proteomes" id="UP000574067"/>
    </source>
</evidence>
<dbReference type="PRINTS" id="PR00080">
    <property type="entry name" value="SDRFAMILY"/>
</dbReference>
<dbReference type="GO" id="GO:0016491">
    <property type="term" value="F:oxidoreductase activity"/>
    <property type="evidence" value="ECO:0007669"/>
    <property type="project" value="UniProtKB-KW"/>
</dbReference>
<dbReference type="EMBL" id="JABBFW010000012">
    <property type="protein sequence ID" value="NML16671.1"/>
    <property type="molecule type" value="Genomic_DNA"/>
</dbReference>
<protein>
    <submittedName>
        <fullName evidence="4">SDR family oxidoreductase</fullName>
    </submittedName>
</protein>
<dbReference type="PANTHER" id="PTHR44196">
    <property type="entry name" value="DEHYDROGENASE/REDUCTASE SDR FAMILY MEMBER 7B"/>
    <property type="match status" value="1"/>
</dbReference>
<dbReference type="Pfam" id="PF00106">
    <property type="entry name" value="adh_short"/>
    <property type="match status" value="2"/>
</dbReference>
<evidence type="ECO:0000256" key="2">
    <source>
        <dbReference type="ARBA" id="ARBA00023002"/>
    </source>
</evidence>
<comment type="caution">
    <text evidence="4">The sequence shown here is derived from an EMBL/GenBank/DDBJ whole genome shotgun (WGS) entry which is preliminary data.</text>
</comment>
<dbReference type="RefSeq" id="WP_169161577.1">
    <property type="nucleotide sequence ID" value="NZ_JABBFW010000012.1"/>
</dbReference>
<accession>A0A848FFJ6</accession>
<comment type="similarity">
    <text evidence="1 3">Belongs to the short-chain dehydrogenases/reductases (SDR) family.</text>
</comment>
<keyword evidence="5" id="KW-1185">Reference proteome</keyword>
<keyword evidence="2" id="KW-0560">Oxidoreductase</keyword>
<organism evidence="4 5">
    <name type="scientific">Azohydromonas caseinilytica</name>
    <dbReference type="NCBI Taxonomy" id="2728836"/>
    <lineage>
        <taxon>Bacteria</taxon>
        <taxon>Pseudomonadati</taxon>
        <taxon>Pseudomonadota</taxon>
        <taxon>Betaproteobacteria</taxon>
        <taxon>Burkholderiales</taxon>
        <taxon>Sphaerotilaceae</taxon>
        <taxon>Azohydromonas</taxon>
    </lineage>
</organism>
<evidence type="ECO:0000313" key="4">
    <source>
        <dbReference type="EMBL" id="NML16671.1"/>
    </source>
</evidence>